<name>A0A453LZH6_AEGTS</name>
<dbReference type="InterPro" id="IPR050130">
    <property type="entry name" value="ClpA_ClpB"/>
</dbReference>
<dbReference type="GO" id="GO:0005737">
    <property type="term" value="C:cytoplasm"/>
    <property type="evidence" value="ECO:0007669"/>
    <property type="project" value="TreeGrafter"/>
</dbReference>
<reference evidence="4" key="4">
    <citation type="submission" date="2019-03" db="UniProtKB">
        <authorList>
            <consortium name="EnsemblPlants"/>
        </authorList>
    </citation>
    <scope>IDENTIFICATION</scope>
</reference>
<dbReference type="Gene3D" id="1.10.8.60">
    <property type="match status" value="1"/>
</dbReference>
<dbReference type="PANTHER" id="PTHR11638">
    <property type="entry name" value="ATP-DEPENDENT CLP PROTEASE"/>
    <property type="match status" value="1"/>
</dbReference>
<keyword evidence="2" id="KW-0067">ATP-binding</keyword>
<evidence type="ECO:0000313" key="4">
    <source>
        <dbReference type="EnsemblPlants" id="AET5Gv20982000.20"/>
    </source>
</evidence>
<evidence type="ECO:0000313" key="5">
    <source>
        <dbReference type="Proteomes" id="UP000015105"/>
    </source>
</evidence>
<dbReference type="GO" id="GO:0005524">
    <property type="term" value="F:ATP binding"/>
    <property type="evidence" value="ECO:0007669"/>
    <property type="project" value="UniProtKB-KW"/>
</dbReference>
<protein>
    <recommendedName>
        <fullName evidence="3">Clp ATPase C-terminal domain-containing protein</fullName>
    </recommendedName>
</protein>
<evidence type="ECO:0000256" key="2">
    <source>
        <dbReference type="ARBA" id="ARBA00022840"/>
    </source>
</evidence>
<keyword evidence="5" id="KW-1185">Reference proteome</keyword>
<dbReference type="GO" id="GO:0016887">
    <property type="term" value="F:ATP hydrolysis activity"/>
    <property type="evidence" value="ECO:0007669"/>
    <property type="project" value="InterPro"/>
</dbReference>
<dbReference type="SUPFAM" id="SSF52540">
    <property type="entry name" value="P-loop containing nucleoside triphosphate hydrolases"/>
    <property type="match status" value="1"/>
</dbReference>
<dbReference type="Proteomes" id="UP000015105">
    <property type="component" value="Chromosome 5D"/>
</dbReference>
<dbReference type="InterPro" id="IPR001270">
    <property type="entry name" value="ClpA/B"/>
</dbReference>
<dbReference type="Gramene" id="AET5Gv20982000.20">
    <property type="protein sequence ID" value="AET5Gv20982000.20"/>
    <property type="gene ID" value="AET5Gv20982000"/>
</dbReference>
<sequence length="267" mass="29605">MFCVSLEHPQGHDGYDDGGQLTEKVRNRPYSVILFDEVEKADPSVLNIFIQLLDDGVLTDGKGRTVDFKNTVIIMTSNLGAEHLTAGMAGEITMDAARDLLMKQVQKHFKPEFLNRLSEIVVFEPLLHDKLKEIVKIQMKSVIARVADKGISLFASDAALDVILSESYNPMYGARPIRRWLEKNVMTKLSQMLVKGEASEGSMMSIDTTDDRNKLKYEVAKKAELSGVVCNTDSGGMATVVSPIKRIVSLLTRVTRKHPEGPALKTL</sequence>
<reference evidence="4" key="5">
    <citation type="journal article" date="2021" name="G3 (Bethesda)">
        <title>Aegilops tauschii genome assembly Aet v5.0 features greater sequence contiguity and improved annotation.</title>
        <authorList>
            <person name="Wang L."/>
            <person name="Zhu T."/>
            <person name="Rodriguez J.C."/>
            <person name="Deal K.R."/>
            <person name="Dubcovsky J."/>
            <person name="McGuire P.E."/>
            <person name="Lux T."/>
            <person name="Spannagl M."/>
            <person name="Mayer K.F.X."/>
            <person name="Baldrich P."/>
            <person name="Meyers B.C."/>
            <person name="Huo N."/>
            <person name="Gu Y.Q."/>
            <person name="Zhou H."/>
            <person name="Devos K.M."/>
            <person name="Bennetzen J.L."/>
            <person name="Unver T."/>
            <person name="Budak H."/>
            <person name="Gulick P.J."/>
            <person name="Galiba G."/>
            <person name="Kalapos B."/>
            <person name="Nelson D.R."/>
            <person name="Li P."/>
            <person name="You F.M."/>
            <person name="Luo M.C."/>
            <person name="Dvorak J."/>
        </authorList>
    </citation>
    <scope>NUCLEOTIDE SEQUENCE [LARGE SCALE GENOMIC DNA]</scope>
    <source>
        <strain evidence="4">cv. AL8/78</strain>
    </source>
</reference>
<dbReference type="InterPro" id="IPR019489">
    <property type="entry name" value="Clp_ATPase_C"/>
</dbReference>
<feature type="domain" description="Clp ATPase C-terminal" evidence="3">
    <location>
        <begin position="126"/>
        <end position="215"/>
    </location>
</feature>
<reference evidence="5" key="2">
    <citation type="journal article" date="2017" name="Nat. Plants">
        <title>The Aegilops tauschii genome reveals multiple impacts of transposons.</title>
        <authorList>
            <person name="Zhao G."/>
            <person name="Zou C."/>
            <person name="Li K."/>
            <person name="Wang K."/>
            <person name="Li T."/>
            <person name="Gao L."/>
            <person name="Zhang X."/>
            <person name="Wang H."/>
            <person name="Yang Z."/>
            <person name="Liu X."/>
            <person name="Jiang W."/>
            <person name="Mao L."/>
            <person name="Kong X."/>
            <person name="Jiao Y."/>
            <person name="Jia J."/>
        </authorList>
    </citation>
    <scope>NUCLEOTIDE SEQUENCE [LARGE SCALE GENOMIC DNA]</scope>
    <source>
        <strain evidence="5">cv. AL8/78</strain>
    </source>
</reference>
<dbReference type="Pfam" id="PF07724">
    <property type="entry name" value="AAA_2"/>
    <property type="match status" value="1"/>
</dbReference>
<dbReference type="InterPro" id="IPR027417">
    <property type="entry name" value="P-loop_NTPase"/>
</dbReference>
<dbReference type="PANTHER" id="PTHR11638:SF159">
    <property type="entry name" value="AAA+ ATPASE DOMAIN-CONTAINING PROTEIN"/>
    <property type="match status" value="1"/>
</dbReference>
<dbReference type="EnsemblPlants" id="AET5Gv20982000.20">
    <property type="protein sequence ID" value="AET5Gv20982000.20"/>
    <property type="gene ID" value="AET5Gv20982000"/>
</dbReference>
<dbReference type="InterPro" id="IPR003959">
    <property type="entry name" value="ATPase_AAA_core"/>
</dbReference>
<keyword evidence="1" id="KW-0547">Nucleotide-binding</keyword>
<evidence type="ECO:0000256" key="1">
    <source>
        <dbReference type="ARBA" id="ARBA00022741"/>
    </source>
</evidence>
<dbReference type="SMART" id="SM01086">
    <property type="entry name" value="ClpB_D2-small"/>
    <property type="match status" value="1"/>
</dbReference>
<dbReference type="Gene3D" id="3.40.50.300">
    <property type="entry name" value="P-loop containing nucleotide triphosphate hydrolases"/>
    <property type="match status" value="1"/>
</dbReference>
<dbReference type="PRINTS" id="PR00300">
    <property type="entry name" value="CLPPROTEASEA"/>
</dbReference>
<dbReference type="Pfam" id="PF10431">
    <property type="entry name" value="ClpB_D2-small"/>
    <property type="match status" value="1"/>
</dbReference>
<proteinExistence type="predicted"/>
<accession>A0A453LZH6</accession>
<reference evidence="4" key="3">
    <citation type="journal article" date="2017" name="Nature">
        <title>Genome sequence of the progenitor of the wheat D genome Aegilops tauschii.</title>
        <authorList>
            <person name="Luo M.C."/>
            <person name="Gu Y.Q."/>
            <person name="Puiu D."/>
            <person name="Wang H."/>
            <person name="Twardziok S.O."/>
            <person name="Deal K.R."/>
            <person name="Huo N."/>
            <person name="Zhu T."/>
            <person name="Wang L."/>
            <person name="Wang Y."/>
            <person name="McGuire P.E."/>
            <person name="Liu S."/>
            <person name="Long H."/>
            <person name="Ramasamy R.K."/>
            <person name="Rodriguez J.C."/>
            <person name="Van S.L."/>
            <person name="Yuan L."/>
            <person name="Wang Z."/>
            <person name="Xia Z."/>
            <person name="Xiao L."/>
            <person name="Anderson O.D."/>
            <person name="Ouyang S."/>
            <person name="Liang Y."/>
            <person name="Zimin A.V."/>
            <person name="Pertea G."/>
            <person name="Qi P."/>
            <person name="Bennetzen J.L."/>
            <person name="Dai X."/>
            <person name="Dawson M.W."/>
            <person name="Muller H.G."/>
            <person name="Kugler K."/>
            <person name="Rivarola-Duarte L."/>
            <person name="Spannagl M."/>
            <person name="Mayer K.F.X."/>
            <person name="Lu F.H."/>
            <person name="Bevan M.W."/>
            <person name="Leroy P."/>
            <person name="Li P."/>
            <person name="You F.M."/>
            <person name="Sun Q."/>
            <person name="Liu Z."/>
            <person name="Lyons E."/>
            <person name="Wicker T."/>
            <person name="Salzberg S.L."/>
            <person name="Devos K.M."/>
            <person name="Dvorak J."/>
        </authorList>
    </citation>
    <scope>NUCLEOTIDE SEQUENCE [LARGE SCALE GENOMIC DNA]</scope>
    <source>
        <strain evidence="4">cv. AL8/78</strain>
    </source>
</reference>
<dbReference type="GO" id="GO:0034605">
    <property type="term" value="P:cellular response to heat"/>
    <property type="evidence" value="ECO:0007669"/>
    <property type="project" value="TreeGrafter"/>
</dbReference>
<organism evidence="4 5">
    <name type="scientific">Aegilops tauschii subsp. strangulata</name>
    <name type="common">Goatgrass</name>
    <dbReference type="NCBI Taxonomy" id="200361"/>
    <lineage>
        <taxon>Eukaryota</taxon>
        <taxon>Viridiplantae</taxon>
        <taxon>Streptophyta</taxon>
        <taxon>Embryophyta</taxon>
        <taxon>Tracheophyta</taxon>
        <taxon>Spermatophyta</taxon>
        <taxon>Magnoliopsida</taxon>
        <taxon>Liliopsida</taxon>
        <taxon>Poales</taxon>
        <taxon>Poaceae</taxon>
        <taxon>BOP clade</taxon>
        <taxon>Pooideae</taxon>
        <taxon>Triticodae</taxon>
        <taxon>Triticeae</taxon>
        <taxon>Triticinae</taxon>
        <taxon>Aegilops</taxon>
    </lineage>
</organism>
<dbReference type="AlphaFoldDB" id="A0A453LZH6"/>
<evidence type="ECO:0000259" key="3">
    <source>
        <dbReference type="SMART" id="SM01086"/>
    </source>
</evidence>
<reference evidence="5" key="1">
    <citation type="journal article" date="2014" name="Science">
        <title>Ancient hybridizations among the ancestral genomes of bread wheat.</title>
        <authorList>
            <consortium name="International Wheat Genome Sequencing Consortium,"/>
            <person name="Marcussen T."/>
            <person name="Sandve S.R."/>
            <person name="Heier L."/>
            <person name="Spannagl M."/>
            <person name="Pfeifer M."/>
            <person name="Jakobsen K.S."/>
            <person name="Wulff B.B."/>
            <person name="Steuernagel B."/>
            <person name="Mayer K.F."/>
            <person name="Olsen O.A."/>
        </authorList>
    </citation>
    <scope>NUCLEOTIDE SEQUENCE [LARGE SCALE GENOMIC DNA]</scope>
    <source>
        <strain evidence="5">cv. AL8/78</strain>
    </source>
</reference>